<keyword evidence="1" id="KW-0812">Transmembrane</keyword>
<dbReference type="InParanoid" id="F5YFJ8"/>
<reference evidence="2 3" key="2">
    <citation type="journal article" date="2011" name="ISME J.">
        <title>RNA-seq reveals cooperative metabolic interactions between two termite-gut spirochete species in co-culture.</title>
        <authorList>
            <person name="Rosenthal A.Z."/>
            <person name="Matson E.G."/>
            <person name="Eldar A."/>
            <person name="Leadbetter J.R."/>
        </authorList>
    </citation>
    <scope>NUCLEOTIDE SEQUENCE [LARGE SCALE GENOMIC DNA]</scope>
    <source>
        <strain evidence="3">ATCC BAA-888 / DSM 13862 / ZAS-9</strain>
    </source>
</reference>
<keyword evidence="1" id="KW-0472">Membrane</keyword>
<dbReference type="OrthoDB" id="308265at2"/>
<dbReference type="Pfam" id="PF05437">
    <property type="entry name" value="AzlD"/>
    <property type="match status" value="1"/>
</dbReference>
<dbReference type="HOGENOM" id="CLU_144816_1_1_12"/>
<sequence>MNTLGEALVFTFATGAVVLFCRAFPFIFFRTGNGEGNRGAGWISFVEKIVPPAAMTVLAVSSVASSIKANVYESLPVLAAAGVTAALHLWKRNSLISIFGGTALYMVLKQVLKGF</sequence>
<dbReference type="EMBL" id="CP001841">
    <property type="protein sequence ID" value="AEF81893.1"/>
    <property type="molecule type" value="Genomic_DNA"/>
</dbReference>
<organism evidence="2 3">
    <name type="scientific">Leadbettera azotonutricia (strain ATCC BAA-888 / DSM 13862 / ZAS-9)</name>
    <name type="common">Treponema azotonutricium</name>
    <dbReference type="NCBI Taxonomy" id="545695"/>
    <lineage>
        <taxon>Bacteria</taxon>
        <taxon>Pseudomonadati</taxon>
        <taxon>Spirochaetota</taxon>
        <taxon>Spirochaetia</taxon>
        <taxon>Spirochaetales</taxon>
        <taxon>Breznakiellaceae</taxon>
        <taxon>Leadbettera</taxon>
    </lineage>
</organism>
<keyword evidence="1" id="KW-1133">Transmembrane helix</keyword>
<keyword evidence="3" id="KW-1185">Reference proteome</keyword>
<dbReference type="eggNOG" id="COG1687">
    <property type="taxonomic scope" value="Bacteria"/>
</dbReference>
<evidence type="ECO:0000256" key="1">
    <source>
        <dbReference type="SAM" id="Phobius"/>
    </source>
</evidence>
<reference evidence="3" key="1">
    <citation type="submission" date="2009-12" db="EMBL/GenBank/DDBJ databases">
        <title>Complete sequence of Treponema azotonutricium strain ZAS-9.</title>
        <authorList>
            <person name="Tetu S.G."/>
            <person name="Matson E."/>
            <person name="Ren Q."/>
            <person name="Seshadri R."/>
            <person name="Elbourne L."/>
            <person name="Hassan K.A."/>
            <person name="Durkin A."/>
            <person name="Radune D."/>
            <person name="Mohamoud Y."/>
            <person name="Shay R."/>
            <person name="Jin S."/>
            <person name="Zhang X."/>
            <person name="Lucey K."/>
            <person name="Ballor N.R."/>
            <person name="Ottesen E."/>
            <person name="Rosenthal R."/>
            <person name="Allen A."/>
            <person name="Leadbetter J.R."/>
            <person name="Paulsen I.T."/>
        </authorList>
    </citation>
    <scope>NUCLEOTIDE SEQUENCE [LARGE SCALE GENOMIC DNA]</scope>
    <source>
        <strain evidence="3">ATCC BAA-888 / DSM 13862 / ZAS-9</strain>
    </source>
</reference>
<dbReference type="RefSeq" id="WP_015711843.1">
    <property type="nucleotide sequence ID" value="NC_015577.1"/>
</dbReference>
<dbReference type="Proteomes" id="UP000009222">
    <property type="component" value="Chromosome"/>
</dbReference>
<dbReference type="FunCoup" id="F5YFJ8">
    <property type="interactions" value="10"/>
</dbReference>
<evidence type="ECO:0000313" key="2">
    <source>
        <dbReference type="EMBL" id="AEF81893.1"/>
    </source>
</evidence>
<protein>
    <submittedName>
        <fullName evidence="2">Branched-chain amino acid transport</fullName>
    </submittedName>
</protein>
<name>F5YFJ8_LEAAZ</name>
<gene>
    <name evidence="2" type="ordered locus">TREAZ_0079</name>
</gene>
<evidence type="ECO:0000313" key="3">
    <source>
        <dbReference type="Proteomes" id="UP000009222"/>
    </source>
</evidence>
<dbReference type="AlphaFoldDB" id="F5YFJ8"/>
<dbReference type="STRING" id="545695.TREAZ_0079"/>
<proteinExistence type="predicted"/>
<dbReference type="InterPro" id="IPR008407">
    <property type="entry name" value="Brnchd-chn_aa_trnsp_AzlD"/>
</dbReference>
<accession>F5YFJ8</accession>
<dbReference type="KEGG" id="taz:TREAZ_0079"/>
<feature type="transmembrane region" description="Helical" evidence="1">
    <location>
        <begin position="7"/>
        <end position="29"/>
    </location>
</feature>